<organism evidence="2 3">
    <name type="scientific">Striga asiatica</name>
    <name type="common">Asiatic witchweed</name>
    <name type="synonym">Buchnera asiatica</name>
    <dbReference type="NCBI Taxonomy" id="4170"/>
    <lineage>
        <taxon>Eukaryota</taxon>
        <taxon>Viridiplantae</taxon>
        <taxon>Streptophyta</taxon>
        <taxon>Embryophyta</taxon>
        <taxon>Tracheophyta</taxon>
        <taxon>Spermatophyta</taxon>
        <taxon>Magnoliopsida</taxon>
        <taxon>eudicotyledons</taxon>
        <taxon>Gunneridae</taxon>
        <taxon>Pentapetalae</taxon>
        <taxon>asterids</taxon>
        <taxon>lamiids</taxon>
        <taxon>Lamiales</taxon>
        <taxon>Orobanchaceae</taxon>
        <taxon>Buchnereae</taxon>
        <taxon>Striga</taxon>
    </lineage>
</organism>
<dbReference type="AlphaFoldDB" id="A0A5A7RGT5"/>
<protein>
    <submittedName>
        <fullName evidence="2">F21O3.22 protein</fullName>
    </submittedName>
</protein>
<sequence>MDNRMFTRRTHLRRHPDAPSPPRRAFLFDNQGPRHRPRRPHKCRLPLHHDVFIGLSLTTLGQNNLENHSSCDAGVNVARKLLRCWPPPWVLSLVAGSSCCPW</sequence>
<name>A0A5A7RGT5_STRAF</name>
<dbReference type="Proteomes" id="UP000325081">
    <property type="component" value="Unassembled WGS sequence"/>
</dbReference>
<dbReference type="EMBL" id="BKCP01012736">
    <property type="protein sequence ID" value="GER56437.1"/>
    <property type="molecule type" value="Genomic_DNA"/>
</dbReference>
<reference evidence="3" key="1">
    <citation type="journal article" date="2019" name="Curr. Biol.">
        <title>Genome Sequence of Striga asiatica Provides Insight into the Evolution of Plant Parasitism.</title>
        <authorList>
            <person name="Yoshida S."/>
            <person name="Kim S."/>
            <person name="Wafula E.K."/>
            <person name="Tanskanen J."/>
            <person name="Kim Y.M."/>
            <person name="Honaas L."/>
            <person name="Yang Z."/>
            <person name="Spallek T."/>
            <person name="Conn C.E."/>
            <person name="Ichihashi Y."/>
            <person name="Cheong K."/>
            <person name="Cui S."/>
            <person name="Der J.P."/>
            <person name="Gundlach H."/>
            <person name="Jiao Y."/>
            <person name="Hori C."/>
            <person name="Ishida J.K."/>
            <person name="Kasahara H."/>
            <person name="Kiba T."/>
            <person name="Kim M.S."/>
            <person name="Koo N."/>
            <person name="Laohavisit A."/>
            <person name="Lee Y.H."/>
            <person name="Lumba S."/>
            <person name="McCourt P."/>
            <person name="Mortimer J.C."/>
            <person name="Mutuku J.M."/>
            <person name="Nomura T."/>
            <person name="Sasaki-Sekimoto Y."/>
            <person name="Seto Y."/>
            <person name="Wang Y."/>
            <person name="Wakatake T."/>
            <person name="Sakakibara H."/>
            <person name="Demura T."/>
            <person name="Yamaguchi S."/>
            <person name="Yoneyama K."/>
            <person name="Manabe R.I."/>
            <person name="Nelson D.C."/>
            <person name="Schulman A.H."/>
            <person name="Timko M.P."/>
            <person name="dePamphilis C.W."/>
            <person name="Choi D."/>
            <person name="Shirasu K."/>
        </authorList>
    </citation>
    <scope>NUCLEOTIDE SEQUENCE [LARGE SCALE GENOMIC DNA]</scope>
    <source>
        <strain evidence="3">cv. UVA1</strain>
    </source>
</reference>
<accession>A0A5A7RGT5</accession>
<keyword evidence="3" id="KW-1185">Reference proteome</keyword>
<comment type="caution">
    <text evidence="2">The sequence shown here is derived from an EMBL/GenBank/DDBJ whole genome shotgun (WGS) entry which is preliminary data.</text>
</comment>
<evidence type="ECO:0000256" key="1">
    <source>
        <dbReference type="SAM" id="MobiDB-lite"/>
    </source>
</evidence>
<proteinExistence type="predicted"/>
<feature type="region of interest" description="Disordered" evidence="1">
    <location>
        <begin position="1"/>
        <end position="41"/>
    </location>
</feature>
<evidence type="ECO:0000313" key="3">
    <source>
        <dbReference type="Proteomes" id="UP000325081"/>
    </source>
</evidence>
<gene>
    <name evidence="2" type="ORF">STAS_34165</name>
</gene>
<evidence type="ECO:0000313" key="2">
    <source>
        <dbReference type="EMBL" id="GER56437.1"/>
    </source>
</evidence>
<feature type="compositionally biased region" description="Basic residues" evidence="1">
    <location>
        <begin position="1"/>
        <end position="14"/>
    </location>
</feature>